<evidence type="ECO:0000313" key="4">
    <source>
        <dbReference type="EMBL" id="RKP33851.1"/>
    </source>
</evidence>
<dbReference type="Gene3D" id="1.20.140.50">
    <property type="entry name" value="alix/aip1 like domains"/>
    <property type="match status" value="1"/>
</dbReference>
<proteinExistence type="inferred from homology"/>
<dbReference type="AlphaFoldDB" id="A0A4P9ZMN9"/>
<gene>
    <name evidence="4" type="ORF">BJ085DRAFT_38727</name>
</gene>
<evidence type="ECO:0000313" key="5">
    <source>
        <dbReference type="Proteomes" id="UP000268162"/>
    </source>
</evidence>
<dbReference type="Gene3D" id="1.25.40.280">
    <property type="entry name" value="alix/aip1 like domains"/>
    <property type="match status" value="1"/>
</dbReference>
<feature type="compositionally biased region" description="Low complexity" evidence="2">
    <location>
        <begin position="415"/>
        <end position="427"/>
    </location>
</feature>
<accession>A0A4P9ZMN9</accession>
<evidence type="ECO:0000259" key="3">
    <source>
        <dbReference type="PROSITE" id="PS51180"/>
    </source>
</evidence>
<name>A0A4P9ZMN9_9FUNG</name>
<reference evidence="5" key="1">
    <citation type="journal article" date="2018" name="Nat. Microbiol.">
        <title>Leveraging single-cell genomics to expand the fungal tree of life.</title>
        <authorList>
            <person name="Ahrendt S.R."/>
            <person name="Quandt C.A."/>
            <person name="Ciobanu D."/>
            <person name="Clum A."/>
            <person name="Salamov A."/>
            <person name="Andreopoulos B."/>
            <person name="Cheng J.F."/>
            <person name="Woyke T."/>
            <person name="Pelin A."/>
            <person name="Henrissat B."/>
            <person name="Reynolds N.K."/>
            <person name="Benny G.L."/>
            <person name="Smith M.E."/>
            <person name="James T.Y."/>
            <person name="Grigoriev I.V."/>
        </authorList>
    </citation>
    <scope>NUCLEOTIDE SEQUENCE [LARGE SCALE GENOMIC DNA]</scope>
    <source>
        <strain evidence="5">RSA 468</strain>
    </source>
</reference>
<dbReference type="SMART" id="SM01041">
    <property type="entry name" value="BRO1"/>
    <property type="match status" value="1"/>
</dbReference>
<protein>
    <submittedName>
        <fullName evidence="4">BRO1-like domain-containing protein</fullName>
    </submittedName>
</protein>
<dbReference type="Pfam" id="PF03097">
    <property type="entry name" value="BRO1"/>
    <property type="match status" value="2"/>
</dbReference>
<dbReference type="Gene3D" id="1.20.120.560">
    <property type="entry name" value="alix/aip1 in complex with the ypdl late domain"/>
    <property type="match status" value="1"/>
</dbReference>
<evidence type="ECO:0000256" key="2">
    <source>
        <dbReference type="SAM" id="MobiDB-lite"/>
    </source>
</evidence>
<dbReference type="EMBL" id="ML003516">
    <property type="protein sequence ID" value="RKP33851.1"/>
    <property type="molecule type" value="Genomic_DNA"/>
</dbReference>
<organism evidence="4 5">
    <name type="scientific">Dimargaris cristalligena</name>
    <dbReference type="NCBI Taxonomy" id="215637"/>
    <lineage>
        <taxon>Eukaryota</taxon>
        <taxon>Fungi</taxon>
        <taxon>Fungi incertae sedis</taxon>
        <taxon>Zoopagomycota</taxon>
        <taxon>Kickxellomycotina</taxon>
        <taxon>Dimargaritomycetes</taxon>
        <taxon>Dimargaritales</taxon>
        <taxon>Dimargaritaceae</taxon>
        <taxon>Dimargaris</taxon>
    </lineage>
</organism>
<comment type="similarity">
    <text evidence="1">Belongs to the palA/RIM20 family.</text>
</comment>
<dbReference type="STRING" id="215637.A0A4P9ZMN9"/>
<dbReference type="Proteomes" id="UP000268162">
    <property type="component" value="Unassembled WGS sequence"/>
</dbReference>
<dbReference type="InterPro" id="IPR004328">
    <property type="entry name" value="BRO1_dom"/>
</dbReference>
<sequence>MAQPSPTGSSPSRASNLLALPLKYSLDQTVMSTGFMDCIINVYGEPVQPYTKDLEQWDDLCAEARHVNTPGPGQLRLLLKYYAQLTHGATKFPPDVNGSPGFAWTPCFVELLPDFTRRAIPAAAVATAIPHYPSLVFERANVLFNIAAYYSHLALQEDRLRSPGLRHACNYFQQAAGALTHLKDQVVPALNQALGSSSVAIATAAPPTSSAIHSSTDSPSPSSCRPPTSADTPLPSTTAAAAASSPLSSSSFLSLSASLPTPTCAPADFQPRYLDVFILTMLAQAQECFWQKAVTDRMKNSLVAKLAVQTAAFYAQAGEAIRHSSIHSQFPARWSTHLAIKQAHFEAAAQFRQSCVDLDADQFGQEISRLQWAQQRVRTALAAAANVSFPSSFSSASSTLSSSSSFTWLNDGGASPSSPTRSSRKSSNGGGGGNLPGLPTDHPRLNIALTAGGIQRASEIDTIQHALADLRSLDGIIATNLQRARKDNDVIYMTLIPEFDQLPAVTGVAMVQPTPPPEVSDPIALLHAQSPLGPALLSGLLPFVIHQAVSVYFDRKHQYVEERITEPLQFLTAQGRSSLEALGIDDALAPFRPPHILPISIEKIAHEMQSQGGITFADQLFQQANQLAEACTDLIQTVFSAVTENRVPGGFNDPSAPSITAAWQAALTRHEQTVADRRTVDQATMKRLASWKPFFKVLGGPKEHILAAIPSTPIFLEEDELAVIEDVEQTRVEFKRSMDNRVQIVETARQFCAQDDIGPNLTKAVPYRSSTATATVTTTVTETPTDTSQFEGLFAEQLKRYEPYLAQIQTVTTAQQDTLTELSHLLGCLADIRSRHPAFSQREKAFANLKLARRKYFEMIDLGQQSIQYYTQVQEELLDLQDRIRDLRLVAQADSMHWIAAPR</sequence>
<feature type="region of interest" description="Disordered" evidence="2">
    <location>
        <begin position="411"/>
        <end position="442"/>
    </location>
</feature>
<dbReference type="PROSITE" id="PS51180">
    <property type="entry name" value="BRO1"/>
    <property type="match status" value="1"/>
</dbReference>
<feature type="region of interest" description="Disordered" evidence="2">
    <location>
        <begin position="210"/>
        <end position="240"/>
    </location>
</feature>
<dbReference type="InterPro" id="IPR025304">
    <property type="entry name" value="ALIX_V_dom"/>
</dbReference>
<dbReference type="PANTHER" id="PTHR23030">
    <property type="entry name" value="PCD6 INTERACTING PROTEIN-RELATED"/>
    <property type="match status" value="1"/>
</dbReference>
<dbReference type="Pfam" id="PF13949">
    <property type="entry name" value="ALIX_LYPXL_bnd"/>
    <property type="match status" value="1"/>
</dbReference>
<feature type="domain" description="BRO1" evidence="3">
    <location>
        <begin position="16"/>
        <end position="575"/>
    </location>
</feature>
<keyword evidence="5" id="KW-1185">Reference proteome</keyword>
<dbReference type="InterPro" id="IPR038499">
    <property type="entry name" value="BRO1_sf"/>
</dbReference>
<dbReference type="GO" id="GO:0005768">
    <property type="term" value="C:endosome"/>
    <property type="evidence" value="ECO:0007669"/>
    <property type="project" value="TreeGrafter"/>
</dbReference>
<dbReference type="PANTHER" id="PTHR23030:SF39">
    <property type="entry name" value="PROGRAMMED CELL DEATH 6-INTERACTING PROTEIN"/>
    <property type="match status" value="1"/>
</dbReference>
<evidence type="ECO:0000256" key="1">
    <source>
        <dbReference type="ARBA" id="ARBA00038154"/>
    </source>
</evidence>